<keyword evidence="2" id="KW-0238">DNA-binding</keyword>
<dbReference type="InterPro" id="IPR007492">
    <property type="entry name" value="LytTR_DNA-bd_dom"/>
</dbReference>
<dbReference type="Gene3D" id="2.40.50.1020">
    <property type="entry name" value="LytTr DNA-binding domain"/>
    <property type="match status" value="1"/>
</dbReference>
<accession>A0A238W7F8</accession>
<dbReference type="Pfam" id="PF04397">
    <property type="entry name" value="LytTR"/>
    <property type="match status" value="1"/>
</dbReference>
<reference evidence="2 3" key="1">
    <citation type="submission" date="2017-06" db="EMBL/GenBank/DDBJ databases">
        <authorList>
            <person name="Kim H.J."/>
            <person name="Triplett B.A."/>
        </authorList>
    </citation>
    <scope>NUCLEOTIDE SEQUENCE [LARGE SCALE GENOMIC DNA]</scope>
    <source>
        <strain evidence="2 3">DSM 25597</strain>
    </source>
</reference>
<evidence type="ECO:0000259" key="1">
    <source>
        <dbReference type="SMART" id="SM00850"/>
    </source>
</evidence>
<proteinExistence type="predicted"/>
<keyword evidence="3" id="KW-1185">Reference proteome</keyword>
<dbReference type="RefSeq" id="WP_089370087.1">
    <property type="nucleotide sequence ID" value="NZ_BMEP01000002.1"/>
</dbReference>
<dbReference type="AlphaFoldDB" id="A0A238W7F8"/>
<dbReference type="SMART" id="SM00850">
    <property type="entry name" value="LytTR"/>
    <property type="match status" value="1"/>
</dbReference>
<evidence type="ECO:0000313" key="2">
    <source>
        <dbReference type="EMBL" id="SNR42490.1"/>
    </source>
</evidence>
<name>A0A238W7F8_9FLAO</name>
<protein>
    <submittedName>
        <fullName evidence="2">LytTr DNA-binding domain-containing protein</fullName>
    </submittedName>
</protein>
<dbReference type="Proteomes" id="UP000198379">
    <property type="component" value="Unassembled WGS sequence"/>
</dbReference>
<gene>
    <name evidence="2" type="ORF">SAMN06265376_101773</name>
</gene>
<dbReference type="GO" id="GO:0003677">
    <property type="term" value="F:DNA binding"/>
    <property type="evidence" value="ECO:0007669"/>
    <property type="project" value="UniProtKB-KW"/>
</dbReference>
<feature type="domain" description="HTH LytTR-type" evidence="1">
    <location>
        <begin position="62"/>
        <end position="161"/>
    </location>
</feature>
<dbReference type="OrthoDB" id="735914at2"/>
<organism evidence="2 3">
    <name type="scientific">Dokdonia pacifica</name>
    <dbReference type="NCBI Taxonomy" id="1627892"/>
    <lineage>
        <taxon>Bacteria</taxon>
        <taxon>Pseudomonadati</taxon>
        <taxon>Bacteroidota</taxon>
        <taxon>Flavobacteriia</taxon>
        <taxon>Flavobacteriales</taxon>
        <taxon>Flavobacteriaceae</taxon>
        <taxon>Dokdonia</taxon>
    </lineage>
</organism>
<dbReference type="EMBL" id="FZNY01000001">
    <property type="protein sequence ID" value="SNR42490.1"/>
    <property type="molecule type" value="Genomic_DNA"/>
</dbReference>
<sequence length="162" mass="18646">MLSLNYQIPSFTFKPKETTITYLYTEETLTETIDVENVESDAREVVVDQSTSKDRILTYFRNELLIVYVSEIAYIYKENSITYVVHMNGQKSVSNNSLDSLFAGLDHHYFFRVNRQVILGVSAIKKIIKMGQGLKIETYPPSENPIFVGKNKSLAFKNWLNS</sequence>
<evidence type="ECO:0000313" key="3">
    <source>
        <dbReference type="Proteomes" id="UP000198379"/>
    </source>
</evidence>